<dbReference type="InterPro" id="IPR020934">
    <property type="entry name" value="Ribosomal_uS19_CS"/>
</dbReference>
<dbReference type="InterPro" id="IPR023575">
    <property type="entry name" value="Ribosomal_uS19_SF"/>
</dbReference>
<dbReference type="Gene3D" id="3.30.860.10">
    <property type="entry name" value="30s Ribosomal Protein S19, Chain A"/>
    <property type="match status" value="1"/>
</dbReference>
<evidence type="ECO:0000313" key="6">
    <source>
        <dbReference type="Proteomes" id="UP000318582"/>
    </source>
</evidence>
<comment type="caution">
    <text evidence="5">The sequence shown here is derived from an EMBL/GenBank/DDBJ whole genome shotgun (WGS) entry which is preliminary data.</text>
</comment>
<comment type="similarity">
    <text evidence="1 4">Belongs to the universal ribosomal protein uS19 family.</text>
</comment>
<dbReference type="PROSITE" id="PS00323">
    <property type="entry name" value="RIBOSOMAL_S19"/>
    <property type="match status" value="1"/>
</dbReference>
<dbReference type="Proteomes" id="UP000318582">
    <property type="component" value="Unassembled WGS sequence"/>
</dbReference>
<evidence type="ECO:0000313" key="5">
    <source>
        <dbReference type="EMBL" id="TPX57926.1"/>
    </source>
</evidence>
<evidence type="ECO:0000256" key="3">
    <source>
        <dbReference type="ARBA" id="ARBA00023274"/>
    </source>
</evidence>
<reference evidence="5 6" key="1">
    <citation type="journal article" date="2019" name="Sci. Rep.">
        <title>Comparative genomics of chytrid fungi reveal insights into the obligate biotrophic and pathogenic lifestyle of Synchytrium endobioticum.</title>
        <authorList>
            <person name="van de Vossenberg B.T.L.H."/>
            <person name="Warris S."/>
            <person name="Nguyen H.D.T."/>
            <person name="van Gent-Pelzer M.P.E."/>
            <person name="Joly D.L."/>
            <person name="van de Geest H.C."/>
            <person name="Bonants P.J.M."/>
            <person name="Smith D.S."/>
            <person name="Levesque C.A."/>
            <person name="van der Lee T.A.J."/>
        </authorList>
    </citation>
    <scope>NUCLEOTIDE SEQUENCE [LARGE SCALE GENOMIC DNA]</scope>
    <source>
        <strain evidence="5 6">CBS 809.83</strain>
    </source>
</reference>
<sequence length="124" mass="13811">MTQQTLVAGETKSTVRRVNDANPASLLAILASAQLPNNSSIMVRAKWKGPFLVPLPRPAAGEPVRTQARASTILASQINKKFLVHNGKDYVPVFVTEQMVGRKLGEFAFTRKEFSFRKKDDKKR</sequence>
<organism evidence="5 6">
    <name type="scientific">Powellomyces hirtus</name>
    <dbReference type="NCBI Taxonomy" id="109895"/>
    <lineage>
        <taxon>Eukaryota</taxon>
        <taxon>Fungi</taxon>
        <taxon>Fungi incertae sedis</taxon>
        <taxon>Chytridiomycota</taxon>
        <taxon>Chytridiomycota incertae sedis</taxon>
        <taxon>Chytridiomycetes</taxon>
        <taxon>Spizellomycetales</taxon>
        <taxon>Powellomycetaceae</taxon>
        <taxon>Powellomyces</taxon>
    </lineage>
</organism>
<keyword evidence="6" id="KW-1185">Reference proteome</keyword>
<protein>
    <recommendedName>
        <fullName evidence="7">Ribosomal protein S19</fullName>
    </recommendedName>
</protein>
<dbReference type="InterPro" id="IPR002222">
    <property type="entry name" value="Ribosomal_uS19"/>
</dbReference>
<name>A0A507E280_9FUNG</name>
<evidence type="ECO:0008006" key="7">
    <source>
        <dbReference type="Google" id="ProtNLM"/>
    </source>
</evidence>
<dbReference type="PANTHER" id="PTHR11880">
    <property type="entry name" value="RIBOSOMAL PROTEIN S19P FAMILY MEMBER"/>
    <property type="match status" value="1"/>
</dbReference>
<dbReference type="GO" id="GO:0000028">
    <property type="term" value="P:ribosomal small subunit assembly"/>
    <property type="evidence" value="ECO:0007669"/>
    <property type="project" value="TreeGrafter"/>
</dbReference>
<gene>
    <name evidence="5" type="ORF">PhCBS80983_g03510</name>
</gene>
<dbReference type="HAMAP" id="MF_00531">
    <property type="entry name" value="Ribosomal_uS19"/>
    <property type="match status" value="1"/>
</dbReference>
<dbReference type="GO" id="GO:0005763">
    <property type="term" value="C:mitochondrial small ribosomal subunit"/>
    <property type="evidence" value="ECO:0007669"/>
    <property type="project" value="TreeGrafter"/>
</dbReference>
<dbReference type="Pfam" id="PF00203">
    <property type="entry name" value="Ribosomal_S19"/>
    <property type="match status" value="1"/>
</dbReference>
<dbReference type="PANTHER" id="PTHR11880:SF8">
    <property type="entry name" value="SMALL RIBOSOMAL SUBUNIT PROTEIN US19M"/>
    <property type="match status" value="1"/>
</dbReference>
<dbReference type="SUPFAM" id="SSF54570">
    <property type="entry name" value="Ribosomal protein S19"/>
    <property type="match status" value="1"/>
</dbReference>
<dbReference type="GO" id="GO:0003735">
    <property type="term" value="F:structural constituent of ribosome"/>
    <property type="evidence" value="ECO:0007669"/>
    <property type="project" value="InterPro"/>
</dbReference>
<keyword evidence="2 4" id="KW-0689">Ribosomal protein</keyword>
<dbReference type="EMBL" id="QEAQ01000045">
    <property type="protein sequence ID" value="TPX57926.1"/>
    <property type="molecule type" value="Genomic_DNA"/>
</dbReference>
<keyword evidence="3 4" id="KW-0687">Ribonucleoprotein</keyword>
<dbReference type="STRING" id="109895.A0A507E280"/>
<accession>A0A507E280</accession>
<dbReference type="PRINTS" id="PR00975">
    <property type="entry name" value="RIBOSOMALS19"/>
</dbReference>
<evidence type="ECO:0000256" key="1">
    <source>
        <dbReference type="ARBA" id="ARBA00007345"/>
    </source>
</evidence>
<dbReference type="AlphaFoldDB" id="A0A507E280"/>
<evidence type="ECO:0000256" key="2">
    <source>
        <dbReference type="ARBA" id="ARBA00022980"/>
    </source>
</evidence>
<dbReference type="GO" id="GO:0003723">
    <property type="term" value="F:RNA binding"/>
    <property type="evidence" value="ECO:0007669"/>
    <property type="project" value="InterPro"/>
</dbReference>
<evidence type="ECO:0000256" key="4">
    <source>
        <dbReference type="RuleBase" id="RU003485"/>
    </source>
</evidence>
<dbReference type="GO" id="GO:0006412">
    <property type="term" value="P:translation"/>
    <property type="evidence" value="ECO:0007669"/>
    <property type="project" value="InterPro"/>
</dbReference>
<proteinExistence type="inferred from homology"/>